<evidence type="ECO:0000256" key="1">
    <source>
        <dbReference type="SAM" id="MobiDB-lite"/>
    </source>
</evidence>
<dbReference type="SUPFAM" id="SSF109604">
    <property type="entry name" value="HD-domain/PDEase-like"/>
    <property type="match status" value="1"/>
</dbReference>
<reference evidence="2 3" key="1">
    <citation type="submission" date="2017-12" db="EMBL/GenBank/DDBJ databases">
        <title>Phylogenetic diversity of female urinary microbiome.</title>
        <authorList>
            <person name="Thomas-White K."/>
            <person name="Wolfe A.J."/>
        </authorList>
    </citation>
    <scope>NUCLEOTIDE SEQUENCE [LARGE SCALE GENOMIC DNA]</scope>
    <source>
        <strain evidence="2 3">UMB0250</strain>
    </source>
</reference>
<feature type="region of interest" description="Disordered" evidence="1">
    <location>
        <begin position="290"/>
        <end position="318"/>
    </location>
</feature>
<evidence type="ECO:0000313" key="2">
    <source>
        <dbReference type="EMBL" id="PKY66017.1"/>
    </source>
</evidence>
<dbReference type="Proteomes" id="UP000234545">
    <property type="component" value="Unassembled WGS sequence"/>
</dbReference>
<accession>A0A2I1I4F8</accession>
<feature type="region of interest" description="Disordered" evidence="1">
    <location>
        <begin position="231"/>
        <end position="253"/>
    </location>
</feature>
<evidence type="ECO:0000313" key="3">
    <source>
        <dbReference type="Proteomes" id="UP000234545"/>
    </source>
</evidence>
<dbReference type="PANTHER" id="PTHR21174:SF0">
    <property type="entry name" value="HD PHOSPHOHYDROLASE FAMILY PROTEIN-RELATED"/>
    <property type="match status" value="1"/>
</dbReference>
<proteinExistence type="predicted"/>
<comment type="caution">
    <text evidence="2">The sequence shown here is derived from an EMBL/GenBank/DDBJ whole genome shotgun (WGS) entry which is preliminary data.</text>
</comment>
<dbReference type="RefSeq" id="WP_101628404.1">
    <property type="nucleotide sequence ID" value="NZ_PKKJ01000008.1"/>
</dbReference>
<dbReference type="AlphaFoldDB" id="A0A2I1I4F8"/>
<dbReference type="InterPro" id="IPR009218">
    <property type="entry name" value="HD_phosphohydro"/>
</dbReference>
<name>A0A2I1I4F8_9ACTO</name>
<dbReference type="PANTHER" id="PTHR21174">
    <property type="match status" value="1"/>
</dbReference>
<organism evidence="2 3">
    <name type="scientific">Schaalia turicensis</name>
    <dbReference type="NCBI Taxonomy" id="131111"/>
    <lineage>
        <taxon>Bacteria</taxon>
        <taxon>Bacillati</taxon>
        <taxon>Actinomycetota</taxon>
        <taxon>Actinomycetes</taxon>
        <taxon>Actinomycetales</taxon>
        <taxon>Actinomycetaceae</taxon>
        <taxon>Schaalia</taxon>
    </lineage>
</organism>
<sequence>MGAGAPQWLISSFTDAMIELGATAPVDRLIQEAHALVEEWSDERLALHNLHHLINVLTRIDELSATAHDPDVLRVAAWYRGATLNRCIAVKLKGIDPQATVNECVANTTEHMESLGVSEDVTNRIGELIGYLAKHRAPRDDVDAQVLVDADLALLAGSPQEYKKYREKLRNELADLEDTPFLKARRALITKLLSYDPLYQSPLGSAWEDAARSNLEVELAKIDSALFQCGDTNDDLDDTDDSDDAPEEDLTTTGTIVLKRRHLKKNVATVETPADELTMTGTLPKIVIPAEPVAPEDDETTSSLESAIEAMDLPANPA</sequence>
<protein>
    <submittedName>
        <fullName evidence="2">Uncharacterized protein</fullName>
    </submittedName>
</protein>
<gene>
    <name evidence="2" type="ORF">CYJ25_06710</name>
</gene>
<feature type="compositionally biased region" description="Acidic residues" evidence="1">
    <location>
        <begin position="232"/>
        <end position="250"/>
    </location>
</feature>
<dbReference type="EMBL" id="PKKJ01000008">
    <property type="protein sequence ID" value="PKY66017.1"/>
    <property type="molecule type" value="Genomic_DNA"/>
</dbReference>
<dbReference type="OrthoDB" id="9808993at2"/>